<dbReference type="GO" id="GO:0004560">
    <property type="term" value="F:alpha-L-fucosidase activity"/>
    <property type="evidence" value="ECO:0007669"/>
    <property type="project" value="InterPro"/>
</dbReference>
<proteinExistence type="inferred from homology"/>
<dbReference type="EC" id="3.2.1.51" evidence="3"/>
<evidence type="ECO:0000256" key="6">
    <source>
        <dbReference type="ARBA" id="ARBA00023295"/>
    </source>
</evidence>
<keyword evidence="9" id="KW-1185">Reference proteome</keyword>
<evidence type="ECO:0000313" key="8">
    <source>
        <dbReference type="EMBL" id="KIO75800.1"/>
    </source>
</evidence>
<feature type="domain" description="Glycoside hydrolase family 29 N-terminal" evidence="7">
    <location>
        <begin position="8"/>
        <end position="340"/>
    </location>
</feature>
<dbReference type="SUPFAM" id="SSF51445">
    <property type="entry name" value="(Trans)glycosidases"/>
    <property type="match status" value="1"/>
</dbReference>
<comment type="similarity">
    <text evidence="2">Belongs to the glycosyl hydrolase 29 family.</text>
</comment>
<dbReference type="EMBL" id="JXRA01000082">
    <property type="protein sequence ID" value="KIO75800.1"/>
    <property type="molecule type" value="Genomic_DNA"/>
</dbReference>
<dbReference type="PRINTS" id="PR00741">
    <property type="entry name" value="GLHYDRLASE29"/>
</dbReference>
<evidence type="ECO:0000256" key="4">
    <source>
        <dbReference type="ARBA" id="ARBA00022729"/>
    </source>
</evidence>
<dbReference type="AlphaFoldDB" id="A0A0D0GI61"/>
<keyword evidence="4" id="KW-0732">Signal</keyword>
<evidence type="ECO:0000256" key="1">
    <source>
        <dbReference type="ARBA" id="ARBA00004071"/>
    </source>
</evidence>
<dbReference type="PANTHER" id="PTHR10030:SF37">
    <property type="entry name" value="ALPHA-L-FUCOSIDASE-RELATED"/>
    <property type="match status" value="1"/>
</dbReference>
<dbReference type="InterPro" id="IPR016286">
    <property type="entry name" value="FUC_metazoa-typ"/>
</dbReference>
<dbReference type="Pfam" id="PF01120">
    <property type="entry name" value="Alpha_L_fucos"/>
    <property type="match status" value="1"/>
</dbReference>
<dbReference type="PANTHER" id="PTHR10030">
    <property type="entry name" value="ALPHA-L-FUCOSIDASE"/>
    <property type="match status" value="1"/>
</dbReference>
<organism evidence="8 9">
    <name type="scientific">Pedobacter lusitanus</name>
    <dbReference type="NCBI Taxonomy" id="1503925"/>
    <lineage>
        <taxon>Bacteria</taxon>
        <taxon>Pseudomonadati</taxon>
        <taxon>Bacteroidota</taxon>
        <taxon>Sphingobacteriia</taxon>
        <taxon>Sphingobacteriales</taxon>
        <taxon>Sphingobacteriaceae</taxon>
        <taxon>Pedobacter</taxon>
    </lineage>
</organism>
<dbReference type="GO" id="GO:0006004">
    <property type="term" value="P:fucose metabolic process"/>
    <property type="evidence" value="ECO:0007669"/>
    <property type="project" value="InterPro"/>
</dbReference>
<name>A0A0D0GI61_9SPHI</name>
<dbReference type="InterPro" id="IPR000933">
    <property type="entry name" value="Glyco_hydro_29"/>
</dbReference>
<keyword evidence="6" id="KW-0326">Glycosidase</keyword>
<protein>
    <recommendedName>
        <fullName evidence="3">alpha-L-fucosidase</fullName>
        <ecNumber evidence="3">3.2.1.51</ecNumber>
    </recommendedName>
</protein>
<comment type="function">
    <text evidence="1">Alpha-L-fucosidase is responsible for hydrolyzing the alpha-1,6-linked fucose joined to the reducing-end N-acetylglucosamine of the carbohydrate moieties of glycoproteins.</text>
</comment>
<evidence type="ECO:0000256" key="5">
    <source>
        <dbReference type="ARBA" id="ARBA00022801"/>
    </source>
</evidence>
<keyword evidence="5" id="KW-0378">Hydrolase</keyword>
<dbReference type="InterPro" id="IPR057739">
    <property type="entry name" value="Glyco_hydro_29_N"/>
</dbReference>
<dbReference type="STRING" id="1503925.TH53_18625"/>
<accession>A0A0D0GI61</accession>
<reference evidence="8 9" key="1">
    <citation type="submission" date="2015-01" db="EMBL/GenBank/DDBJ databases">
        <title>Draft genome sequence of Pedobacter sp. NL19 isolated from sludge of an effluent treatment pond in an abandoned uranium mine.</title>
        <authorList>
            <person name="Santos T."/>
            <person name="Caetano T."/>
            <person name="Covas C."/>
            <person name="Cruz A."/>
            <person name="Mendo S."/>
        </authorList>
    </citation>
    <scope>NUCLEOTIDE SEQUENCE [LARGE SCALE GENOMIC DNA]</scope>
    <source>
        <strain evidence="8 9">NL19</strain>
    </source>
</reference>
<dbReference type="InterPro" id="IPR017853">
    <property type="entry name" value="GH"/>
</dbReference>
<dbReference type="GO" id="GO:0016139">
    <property type="term" value="P:glycoside catabolic process"/>
    <property type="evidence" value="ECO:0007669"/>
    <property type="project" value="TreeGrafter"/>
</dbReference>
<dbReference type="Gene3D" id="3.20.20.80">
    <property type="entry name" value="Glycosidases"/>
    <property type="match status" value="1"/>
</dbReference>
<dbReference type="SMART" id="SM00812">
    <property type="entry name" value="Alpha_L_fucos"/>
    <property type="match status" value="1"/>
</dbReference>
<dbReference type="GO" id="GO:0005764">
    <property type="term" value="C:lysosome"/>
    <property type="evidence" value="ECO:0007669"/>
    <property type="project" value="TreeGrafter"/>
</dbReference>
<evidence type="ECO:0000256" key="3">
    <source>
        <dbReference type="ARBA" id="ARBA00012662"/>
    </source>
</evidence>
<dbReference type="OrthoDB" id="9780891at2"/>
<dbReference type="Proteomes" id="UP000032049">
    <property type="component" value="Unassembled WGS sequence"/>
</dbReference>
<comment type="caution">
    <text evidence="8">The sequence shown here is derived from an EMBL/GenBank/DDBJ whole genome shotgun (WGS) entry which is preliminary data.</text>
</comment>
<evidence type="ECO:0000313" key="9">
    <source>
        <dbReference type="Proteomes" id="UP000032049"/>
    </source>
</evidence>
<evidence type="ECO:0000256" key="2">
    <source>
        <dbReference type="ARBA" id="ARBA00007951"/>
    </source>
</evidence>
<sequence>MNQRFTQAEWNASNFATPKEMEWFNEARYGMFITFGLSAYVNKDLSWPILYTRKAPDSGHGSYPDSVWTKWPSMFRLEKFDAKEWVRIAQDAGMKYIVVIAKHHDGFHLWDTEYSDFKITNTPFKRDYLKELADACHQAGMKFGIYYSQRDWHHPDYAPVDPSKIKEIADAPYYEALPGRKVTPGTSHQKYLAYQFNVVRELCTKYGKVDIFWFDAAYWGGMFTADMWDAERLTRMIRKLQPGIIINNRTGLPGDYDTPEQRVGTYQERPWESCMTLNGSWAYSPAPIKSASVLIRELLSSASGNGNVLLSWGAHWNGQFDVSQKQTLLEIGQWLKKYGNTYYGTKGGPWIPESNYGATHRDHKIFLYVYQWKNKKLSLPVIAENKILKASFVNLSEKISWKQNADSLIFTAPAIPDSIASIIELTTQEPVKTNFYLVDKSIFSDPAYGKRIKTCHIKATSWINNQIIIDLNQIENVTGLGFHQDNKGLEFSVSADGEHWENTTKVSNREISLTTFIAGAAIPGKEIRYIRLRTGSKLQQLGFDIYAK</sequence>
<gene>
    <name evidence="8" type="ORF">TH53_18625</name>
</gene>
<dbReference type="RefSeq" id="WP_041884204.1">
    <property type="nucleotide sequence ID" value="NZ_JXRA01000082.1"/>
</dbReference>
<evidence type="ECO:0000259" key="7">
    <source>
        <dbReference type="Pfam" id="PF01120"/>
    </source>
</evidence>